<evidence type="ECO:0000313" key="1">
    <source>
        <dbReference type="EMBL" id="SIT53358.1"/>
    </source>
</evidence>
<gene>
    <name evidence="1" type="ORF">BQ8794_110164</name>
</gene>
<proteinExistence type="predicted"/>
<evidence type="ECO:0000313" key="2">
    <source>
        <dbReference type="Proteomes" id="UP000188388"/>
    </source>
</evidence>
<dbReference type="Proteomes" id="UP000188388">
    <property type="component" value="Unassembled WGS sequence"/>
</dbReference>
<dbReference type="AlphaFoldDB" id="A0A1R3V0F8"/>
<reference evidence="2" key="1">
    <citation type="submission" date="2017-01" db="EMBL/GenBank/DDBJ databases">
        <authorList>
            <person name="Brunel B."/>
        </authorList>
    </citation>
    <scope>NUCLEOTIDE SEQUENCE [LARGE SCALE GENOMIC DNA]</scope>
</reference>
<keyword evidence="2" id="KW-1185">Reference proteome</keyword>
<name>A0A1R3V0F8_9HYPH</name>
<protein>
    <submittedName>
        <fullName evidence="1">Uncharacterized protein</fullName>
    </submittedName>
</protein>
<organism evidence="1 2">
    <name type="scientific">Mesorhizobium prunaredense</name>
    <dbReference type="NCBI Taxonomy" id="1631249"/>
    <lineage>
        <taxon>Bacteria</taxon>
        <taxon>Pseudomonadati</taxon>
        <taxon>Pseudomonadota</taxon>
        <taxon>Alphaproteobacteria</taxon>
        <taxon>Hyphomicrobiales</taxon>
        <taxon>Phyllobacteriaceae</taxon>
        <taxon>Mesorhizobium</taxon>
    </lineage>
</organism>
<accession>A0A1R3V0F8</accession>
<sequence>MDLQQVQSSTILETPQRYVDPSTGDVICYADNRIQKLARRRIPPGDSPGRALVQVIRSASSAYQLSTAGGRWNQPAMADAALPPDTPVRRRLFPIAGQRHLGQTIRCVARSERANDATAYNGRPCSPFD</sequence>
<dbReference type="EMBL" id="FTPD01000003">
    <property type="protein sequence ID" value="SIT53358.1"/>
    <property type="molecule type" value="Genomic_DNA"/>
</dbReference>